<dbReference type="SUPFAM" id="SSF46785">
    <property type="entry name" value="Winged helix' DNA-binding domain"/>
    <property type="match status" value="1"/>
</dbReference>
<sequence length="181" mass="19008">MKADESGFEITQAQGAWVIRMWWPPGPVSGGPQRITIEGAKGAPARDVARGISTTVLRRLDLPGAVKMAAGMGPKGQEVMQELTEAMQQAGDKAGALLESEGVSETYLAVLAAVYKNAADAGEAAPVQWLARRIKRSPETVKGHLKQARRDGFLTTIAGKAGGELTDKAKAVLDARTGKGS</sequence>
<proteinExistence type="predicted"/>
<evidence type="ECO:0000313" key="1">
    <source>
        <dbReference type="EMBL" id="WEB42255.1"/>
    </source>
</evidence>
<reference evidence="1 2" key="1">
    <citation type="submission" date="2022-03" db="EMBL/GenBank/DDBJ databases">
        <title>Streptomyces yunnanensis P86,complete genome.</title>
        <authorList>
            <person name="Chen S."/>
            <person name="Zhang Q."/>
        </authorList>
    </citation>
    <scope>NUCLEOTIDE SEQUENCE [LARGE SCALE GENOMIC DNA]</scope>
    <source>
        <strain evidence="1 2">P86</strain>
    </source>
</reference>
<evidence type="ECO:0000313" key="2">
    <source>
        <dbReference type="Proteomes" id="UP001218629"/>
    </source>
</evidence>
<dbReference type="Proteomes" id="UP001218629">
    <property type="component" value="Chromosome"/>
</dbReference>
<dbReference type="EMBL" id="CP095749">
    <property type="protein sequence ID" value="WEB42255.1"/>
    <property type="molecule type" value="Genomic_DNA"/>
</dbReference>
<dbReference type="InterPro" id="IPR036388">
    <property type="entry name" value="WH-like_DNA-bd_sf"/>
</dbReference>
<organism evidence="1 2">
    <name type="scientific">Streptomyces yunnanensis</name>
    <dbReference type="NCBI Taxonomy" id="156453"/>
    <lineage>
        <taxon>Bacteria</taxon>
        <taxon>Bacillati</taxon>
        <taxon>Actinomycetota</taxon>
        <taxon>Actinomycetes</taxon>
        <taxon>Kitasatosporales</taxon>
        <taxon>Streptomycetaceae</taxon>
        <taxon>Streptomyces</taxon>
    </lineage>
</organism>
<name>A0ABY8AEC7_9ACTN</name>
<dbReference type="InterPro" id="IPR036390">
    <property type="entry name" value="WH_DNA-bd_sf"/>
</dbReference>
<keyword evidence="2" id="KW-1185">Reference proteome</keyword>
<protein>
    <submittedName>
        <fullName evidence="1">Uncharacterized protein</fullName>
    </submittedName>
</protein>
<dbReference type="RefSeq" id="WP_275308936.1">
    <property type="nucleotide sequence ID" value="NZ_CP095749.1"/>
</dbReference>
<dbReference type="Gene3D" id="1.10.10.10">
    <property type="entry name" value="Winged helix-like DNA-binding domain superfamily/Winged helix DNA-binding domain"/>
    <property type="match status" value="1"/>
</dbReference>
<accession>A0ABY8AEC7</accession>
<gene>
    <name evidence="1" type="ORF">MOV08_25420</name>
</gene>